<dbReference type="InterPro" id="IPR050439">
    <property type="entry name" value="ADAMTS_ADAMTS-like"/>
</dbReference>
<reference evidence="3 4" key="1">
    <citation type="journal article" date="2007" name="Science">
        <title>Sea anemone genome reveals ancestral eumetazoan gene repertoire and genomic organization.</title>
        <authorList>
            <person name="Putnam N.H."/>
            <person name="Srivastava M."/>
            <person name="Hellsten U."/>
            <person name="Dirks B."/>
            <person name="Chapman J."/>
            <person name="Salamov A."/>
            <person name="Terry A."/>
            <person name="Shapiro H."/>
            <person name="Lindquist E."/>
            <person name="Kapitonov V.V."/>
            <person name="Jurka J."/>
            <person name="Genikhovich G."/>
            <person name="Grigoriev I.V."/>
            <person name="Lucas S.M."/>
            <person name="Steele R.E."/>
            <person name="Finnerty J.R."/>
            <person name="Technau U."/>
            <person name="Martindale M.Q."/>
            <person name="Rokhsar D.S."/>
        </authorList>
    </citation>
    <scope>NUCLEOTIDE SEQUENCE [LARGE SCALE GENOMIC DNA]</scope>
    <source>
        <strain evidence="4">CH2 X CH6</strain>
    </source>
</reference>
<dbReference type="STRING" id="45351.A7T665"/>
<sequence>PPPPRWYRGPWQTCSQSCDRGVSVRSVLCVRSIKNDEQVALEDKECARPRPLSVRACYKRPCPPPWVSGNWTKCSARCGRGIQRRAVTC</sequence>
<dbReference type="InParanoid" id="A7T665"/>
<dbReference type="Proteomes" id="UP000001593">
    <property type="component" value="Unassembled WGS sequence"/>
</dbReference>
<gene>
    <name evidence="3" type="ORF">NEMVEDRAFT_v1g5633</name>
</gene>
<dbReference type="eggNOG" id="KOG3538">
    <property type="taxonomic scope" value="Eukaryota"/>
</dbReference>
<evidence type="ECO:0000313" key="4">
    <source>
        <dbReference type="Proteomes" id="UP000001593"/>
    </source>
</evidence>
<dbReference type="AlphaFoldDB" id="A7T665"/>
<dbReference type="InterPro" id="IPR036383">
    <property type="entry name" value="TSP1_rpt_sf"/>
</dbReference>
<feature type="non-terminal residue" evidence="3">
    <location>
        <position position="1"/>
    </location>
</feature>
<name>A7T665_NEMVE</name>
<dbReference type="EMBL" id="DS471440">
    <property type="protein sequence ID" value="EDO28543.1"/>
    <property type="molecule type" value="Genomic_DNA"/>
</dbReference>
<dbReference type="PROSITE" id="PS50092">
    <property type="entry name" value="TSP1"/>
    <property type="match status" value="1"/>
</dbReference>
<feature type="non-terminal residue" evidence="3">
    <location>
        <position position="89"/>
    </location>
</feature>
<keyword evidence="4" id="KW-1185">Reference proteome</keyword>
<evidence type="ECO:0000256" key="2">
    <source>
        <dbReference type="ARBA" id="ARBA00022525"/>
    </source>
</evidence>
<dbReference type="SUPFAM" id="SSF82895">
    <property type="entry name" value="TSP-1 type 1 repeat"/>
    <property type="match status" value="2"/>
</dbReference>
<dbReference type="PANTHER" id="PTHR13723:SF200">
    <property type="entry name" value="ADAM METALLOPEPTIDASE WITH THROMBOSPONDIN TYPE 1 MOTIF B, ISOFORM B"/>
    <property type="match status" value="1"/>
</dbReference>
<dbReference type="HOGENOM" id="CLU_2461130_0_0_1"/>
<keyword evidence="2" id="KW-0964">Secreted</keyword>
<dbReference type="Gene3D" id="2.20.100.10">
    <property type="entry name" value="Thrombospondin type-1 (TSP1) repeat"/>
    <property type="match status" value="1"/>
</dbReference>
<organism evidence="3 4">
    <name type="scientific">Nematostella vectensis</name>
    <name type="common">Starlet sea anemone</name>
    <dbReference type="NCBI Taxonomy" id="45351"/>
    <lineage>
        <taxon>Eukaryota</taxon>
        <taxon>Metazoa</taxon>
        <taxon>Cnidaria</taxon>
        <taxon>Anthozoa</taxon>
        <taxon>Hexacorallia</taxon>
        <taxon>Actiniaria</taxon>
        <taxon>Edwardsiidae</taxon>
        <taxon>Nematostella</taxon>
    </lineage>
</organism>
<evidence type="ECO:0000256" key="1">
    <source>
        <dbReference type="ARBA" id="ARBA00004613"/>
    </source>
</evidence>
<dbReference type="OMA" id="ENCINDS"/>
<protein>
    <submittedName>
        <fullName evidence="3">Uncharacterized protein</fullName>
    </submittedName>
</protein>
<dbReference type="InterPro" id="IPR000884">
    <property type="entry name" value="TSP1_rpt"/>
</dbReference>
<dbReference type="GO" id="GO:0005576">
    <property type="term" value="C:extracellular region"/>
    <property type="evidence" value="ECO:0007669"/>
    <property type="project" value="UniProtKB-SubCell"/>
</dbReference>
<comment type="subcellular location">
    <subcellularLocation>
        <location evidence="1">Secreted</location>
    </subcellularLocation>
</comment>
<dbReference type="PhylomeDB" id="A7T665"/>
<dbReference type="PANTHER" id="PTHR13723">
    <property type="entry name" value="ADAMTS A DISINTEGRIN AND METALLOPROTEASE WITH THROMBOSPONDIN MOTIFS PROTEASE"/>
    <property type="match status" value="1"/>
</dbReference>
<evidence type="ECO:0000313" key="3">
    <source>
        <dbReference type="EMBL" id="EDO28543.1"/>
    </source>
</evidence>
<dbReference type="Pfam" id="PF19030">
    <property type="entry name" value="TSP1_ADAMTS"/>
    <property type="match status" value="2"/>
</dbReference>
<accession>A7T665</accession>
<proteinExistence type="predicted"/>